<dbReference type="AlphaFoldDB" id="A0A4C1UR60"/>
<keyword evidence="2" id="KW-1185">Reference proteome</keyword>
<gene>
    <name evidence="1" type="ORF">EVAR_93413_1</name>
</gene>
<name>A0A4C1UR60_EUMVA</name>
<comment type="caution">
    <text evidence="1">The sequence shown here is derived from an EMBL/GenBank/DDBJ whole genome shotgun (WGS) entry which is preliminary data.</text>
</comment>
<organism evidence="1 2">
    <name type="scientific">Eumeta variegata</name>
    <name type="common">Bagworm moth</name>
    <name type="synonym">Eumeta japonica</name>
    <dbReference type="NCBI Taxonomy" id="151549"/>
    <lineage>
        <taxon>Eukaryota</taxon>
        <taxon>Metazoa</taxon>
        <taxon>Ecdysozoa</taxon>
        <taxon>Arthropoda</taxon>
        <taxon>Hexapoda</taxon>
        <taxon>Insecta</taxon>
        <taxon>Pterygota</taxon>
        <taxon>Neoptera</taxon>
        <taxon>Endopterygota</taxon>
        <taxon>Lepidoptera</taxon>
        <taxon>Glossata</taxon>
        <taxon>Ditrysia</taxon>
        <taxon>Tineoidea</taxon>
        <taxon>Psychidae</taxon>
        <taxon>Oiketicinae</taxon>
        <taxon>Eumeta</taxon>
    </lineage>
</organism>
<dbReference type="Proteomes" id="UP000299102">
    <property type="component" value="Unassembled WGS sequence"/>
</dbReference>
<accession>A0A4C1UR60</accession>
<reference evidence="1 2" key="1">
    <citation type="journal article" date="2019" name="Commun. Biol.">
        <title>The bagworm genome reveals a unique fibroin gene that provides high tensile strength.</title>
        <authorList>
            <person name="Kono N."/>
            <person name="Nakamura H."/>
            <person name="Ohtoshi R."/>
            <person name="Tomita M."/>
            <person name="Numata K."/>
            <person name="Arakawa K."/>
        </authorList>
    </citation>
    <scope>NUCLEOTIDE SEQUENCE [LARGE SCALE GENOMIC DNA]</scope>
</reference>
<evidence type="ECO:0000313" key="1">
    <source>
        <dbReference type="EMBL" id="GBP28466.1"/>
    </source>
</evidence>
<proteinExistence type="predicted"/>
<evidence type="ECO:0000313" key="2">
    <source>
        <dbReference type="Proteomes" id="UP000299102"/>
    </source>
</evidence>
<dbReference type="EMBL" id="BGZK01000207">
    <property type="protein sequence ID" value="GBP28466.1"/>
    <property type="molecule type" value="Genomic_DNA"/>
</dbReference>
<sequence length="114" mass="12402">MQRLFQLSPRKPALQIFLHIHLGVRIFAVCGQMMDSVSMFRFVFCSTSFTSGGRTTTVTDALFVSSSPRAKGVGKEEKNPLWAVHAPGHTGLSDSLRLKTSRTTCVGSGVSKTL</sequence>
<protein>
    <submittedName>
        <fullName evidence="1">Uncharacterized protein</fullName>
    </submittedName>
</protein>